<evidence type="ECO:0000256" key="1">
    <source>
        <dbReference type="SAM" id="Phobius"/>
    </source>
</evidence>
<evidence type="ECO:0000313" key="3">
    <source>
        <dbReference type="Proteomes" id="UP000032946"/>
    </source>
</evidence>
<accession>A0A9P1KHH8</accession>
<dbReference type="AlphaFoldDB" id="A0A9P1KHH8"/>
<name>A0A9P1KHH8_9CYAN</name>
<evidence type="ECO:0008006" key="4">
    <source>
        <dbReference type="Google" id="ProtNLM"/>
    </source>
</evidence>
<dbReference type="RefSeq" id="WP_008053561.1">
    <property type="nucleotide sequence ID" value="NZ_FO818640.1"/>
</dbReference>
<evidence type="ECO:0000313" key="2">
    <source>
        <dbReference type="EMBL" id="CDM97119.1"/>
    </source>
</evidence>
<reference evidence="2 3" key="1">
    <citation type="submission" date="2014-02" db="EMBL/GenBank/DDBJ databases">
        <authorList>
            <person name="Genoscope - CEA"/>
        </authorList>
    </citation>
    <scope>NUCLEOTIDE SEQUENCE [LARGE SCALE GENOMIC DNA]</scope>
    <source>
        <strain evidence="2 3">PCC 8005</strain>
    </source>
</reference>
<sequence>MRFQLSSQKLSTQALQWRYFSLSCVSSPLVGAYLLGHTSASFGWKCLILSATGIPCPSCGMTRAFVEIARGNLRESLSYHGLGIGIFVGFLLLTIHLCIEILTRRYLSSSLHDWLFKHKIGLLGWFMIVLFGYHGIRLAVFFTTGELTLNQAFI</sequence>
<keyword evidence="1" id="KW-1133">Transmembrane helix</keyword>
<proteinExistence type="predicted"/>
<feature type="transmembrane region" description="Helical" evidence="1">
    <location>
        <begin position="78"/>
        <end position="99"/>
    </location>
</feature>
<keyword evidence="1" id="KW-0472">Membrane</keyword>
<protein>
    <recommendedName>
        <fullName evidence="4">DUF2752 domain-containing protein</fullName>
    </recommendedName>
</protein>
<dbReference type="Pfam" id="PF10825">
    <property type="entry name" value="DUF2752"/>
    <property type="match status" value="1"/>
</dbReference>
<dbReference type="EMBL" id="FO818640">
    <property type="protein sequence ID" value="CDM97119.1"/>
    <property type="molecule type" value="Genomic_DNA"/>
</dbReference>
<feature type="transmembrane region" description="Helical" evidence="1">
    <location>
        <begin position="17"/>
        <end position="35"/>
    </location>
</feature>
<dbReference type="InterPro" id="IPR021215">
    <property type="entry name" value="DUF2752"/>
</dbReference>
<gene>
    <name evidence="2" type="ORF">ARTHRO_50086</name>
</gene>
<feature type="transmembrane region" description="Helical" evidence="1">
    <location>
        <begin position="120"/>
        <end position="142"/>
    </location>
</feature>
<keyword evidence="3" id="KW-1185">Reference proteome</keyword>
<keyword evidence="1" id="KW-0812">Transmembrane</keyword>
<organism evidence="2 3">
    <name type="scientific">Limnospira indica PCC 8005</name>
    <dbReference type="NCBI Taxonomy" id="376219"/>
    <lineage>
        <taxon>Bacteria</taxon>
        <taxon>Bacillati</taxon>
        <taxon>Cyanobacteriota</taxon>
        <taxon>Cyanophyceae</taxon>
        <taxon>Oscillatoriophycideae</taxon>
        <taxon>Oscillatoriales</taxon>
        <taxon>Sirenicapillariaceae</taxon>
        <taxon>Limnospira</taxon>
    </lineage>
</organism>
<dbReference type="Proteomes" id="UP000032946">
    <property type="component" value="Chromosome"/>
</dbReference>